<keyword evidence="5 14" id="KW-0728">SH3 domain</keyword>
<feature type="region of interest" description="Disordered" evidence="15">
    <location>
        <begin position="259"/>
        <end position="295"/>
    </location>
</feature>
<dbReference type="InterPro" id="IPR017907">
    <property type="entry name" value="Znf_RING_CS"/>
</dbReference>
<sequence>MDDLVVLDLLDCPVCLGKLDATAKVLPCQHTFCQPCLQRILKSKKELRCPECRTPVHCNIEELPANLLLVRLLEGIKSGKGLMRKNSIQRMGGLFAQESFRKTREQKSNYESNFRLFPKNSMPLEGVPRAKALLSHKGRSPSDLSFSKGDVIILQKQLDENLYHGEVNGGSRVIPASSVNILKKIDQPQALCRALYNFDLKDKDKAKNKDCLKFSKDDIITVIRRVDDNWAEGHLGAQVGIFPLLFVELNSTAKQLLESNKHKRKDANNKAITPSPLKKSPSNITSESTTMRHVPEGRRKRQFLITSALNTLNKIVHSPSGRQTPEISMPILISSSNTAMIEKARFLYNTPNQANGSYYYTTVGSQGTSPSLVAIPGGHHNILANMCIAVHPYTAHGPDEIALQKGEGIRVLGKFQEGWLRGISLVTGKVGIFPSHCVHPVSSKKPSNFADPRLPSQQTKWISSNVSVSSQSSMSETGISRPVRAFHVPTAVVEPVKKSPTHSSAMVPVTLRRRNSSLKKNFPPQKTAQNSLGSQPVGTISRSPSAVTQPQQIIINAAYSSVGASAETRTRPYSLYDALPIDNRPVDYRRYSAASSIALEPKELVSRNNLTLKPPISAPPSILVKPDTPKSGPEKQVKTVRFMNHSPPALKRQSVVFDVKDEEAFYQNVMPESLQLGESTLTVPLRPSPALVKKTEGRKIQKLRSIGNDVTPIPPQSTLSFPKKRTLNDNSNRVSAIYQAQEIPST</sequence>
<keyword evidence="7" id="KW-0479">Metal-binding</keyword>
<keyword evidence="12" id="KW-0832">Ubl conjugation</keyword>
<dbReference type="GO" id="GO:0008270">
    <property type="term" value="F:zinc ion binding"/>
    <property type="evidence" value="ECO:0007669"/>
    <property type="project" value="UniProtKB-KW"/>
</dbReference>
<reference evidence="18" key="1">
    <citation type="thesis" date="2020" institute="ProQuest LLC" country="789 East Eisenhower Parkway, Ann Arbor, MI, USA">
        <title>Comparative Genomics and Chromosome Evolution.</title>
        <authorList>
            <person name="Mudd A.B."/>
        </authorList>
    </citation>
    <scope>NUCLEOTIDE SEQUENCE</scope>
    <source>
        <strain evidence="18">1538</strain>
        <tissue evidence="18">Blood</tissue>
    </source>
</reference>
<feature type="domain" description="SH3" evidence="16">
    <location>
        <begin position="125"/>
        <end position="184"/>
    </location>
</feature>
<evidence type="ECO:0000256" key="3">
    <source>
        <dbReference type="ARBA" id="ARBA00008649"/>
    </source>
</evidence>
<evidence type="ECO:0000256" key="4">
    <source>
        <dbReference type="ARBA" id="ARBA00012483"/>
    </source>
</evidence>
<dbReference type="FunFam" id="3.30.40.10:FF:000077">
    <property type="entry name" value="E3 ubiquitin-protein ligase SH3RF1 isoform X1"/>
    <property type="match status" value="1"/>
</dbReference>
<evidence type="ECO:0000256" key="6">
    <source>
        <dbReference type="ARBA" id="ARBA00022679"/>
    </source>
</evidence>
<dbReference type="SMART" id="SM00184">
    <property type="entry name" value="RING"/>
    <property type="match status" value="1"/>
</dbReference>
<evidence type="ECO:0000256" key="8">
    <source>
        <dbReference type="ARBA" id="ARBA00022737"/>
    </source>
</evidence>
<proteinExistence type="inferred from homology"/>
<evidence type="ECO:0000256" key="14">
    <source>
        <dbReference type="PROSITE-ProRule" id="PRU00192"/>
    </source>
</evidence>
<dbReference type="PROSITE" id="PS00518">
    <property type="entry name" value="ZF_RING_1"/>
    <property type="match status" value="1"/>
</dbReference>
<evidence type="ECO:0000256" key="9">
    <source>
        <dbReference type="ARBA" id="ARBA00022771"/>
    </source>
</evidence>
<dbReference type="InterPro" id="IPR035822">
    <property type="entry name" value="SH3RF2_SH3_3"/>
</dbReference>
<comment type="pathway">
    <text evidence="2">Protein modification; protein ubiquitination.</text>
</comment>
<name>A0AAV3AYK9_PYXAD</name>
<dbReference type="GO" id="GO:0008157">
    <property type="term" value="F:protein phosphatase 1 binding"/>
    <property type="evidence" value="ECO:0007669"/>
    <property type="project" value="TreeGrafter"/>
</dbReference>
<dbReference type="PROSITE" id="PS50002">
    <property type="entry name" value="SH3"/>
    <property type="match status" value="3"/>
</dbReference>
<dbReference type="Gene3D" id="2.30.30.40">
    <property type="entry name" value="SH3 Domains"/>
    <property type="match status" value="3"/>
</dbReference>
<evidence type="ECO:0000313" key="19">
    <source>
        <dbReference type="Proteomes" id="UP001181693"/>
    </source>
</evidence>
<evidence type="ECO:0000256" key="5">
    <source>
        <dbReference type="ARBA" id="ARBA00022443"/>
    </source>
</evidence>
<dbReference type="SMART" id="SM00326">
    <property type="entry name" value="SH3"/>
    <property type="match status" value="3"/>
</dbReference>
<dbReference type="InterPro" id="IPR028511">
    <property type="entry name" value="SH3RF2_RING-HC_Zfn"/>
</dbReference>
<comment type="caution">
    <text evidence="18">The sequence shown here is derived from an EMBL/GenBank/DDBJ whole genome shotgun (WGS) entry which is preliminary data.</text>
</comment>
<evidence type="ECO:0000256" key="2">
    <source>
        <dbReference type="ARBA" id="ARBA00004906"/>
    </source>
</evidence>
<accession>A0AAV3AYK9</accession>
<keyword evidence="10" id="KW-0833">Ubl conjugation pathway</keyword>
<dbReference type="PANTHER" id="PTHR14167">
    <property type="entry name" value="SH3 DOMAIN-CONTAINING"/>
    <property type="match status" value="1"/>
</dbReference>
<feature type="region of interest" description="Disordered" evidence="15">
    <location>
        <begin position="519"/>
        <end position="545"/>
    </location>
</feature>
<dbReference type="GO" id="GO:0016567">
    <property type="term" value="P:protein ubiquitination"/>
    <property type="evidence" value="ECO:0007669"/>
    <property type="project" value="TreeGrafter"/>
</dbReference>
<evidence type="ECO:0000259" key="17">
    <source>
        <dbReference type="PROSITE" id="PS50089"/>
    </source>
</evidence>
<dbReference type="EMBL" id="DYDO01000002">
    <property type="protein sequence ID" value="DBA30828.1"/>
    <property type="molecule type" value="Genomic_DNA"/>
</dbReference>
<feature type="domain" description="SH3" evidence="16">
    <location>
        <begin position="382"/>
        <end position="443"/>
    </location>
</feature>
<evidence type="ECO:0000256" key="7">
    <source>
        <dbReference type="ARBA" id="ARBA00022723"/>
    </source>
</evidence>
<dbReference type="InterPro" id="IPR036028">
    <property type="entry name" value="SH3-like_dom_sf"/>
</dbReference>
<evidence type="ECO:0000256" key="1">
    <source>
        <dbReference type="ARBA" id="ARBA00000900"/>
    </source>
</evidence>
<dbReference type="CDD" id="cd11784">
    <property type="entry name" value="SH3_SH3RF2_3"/>
    <property type="match status" value="1"/>
</dbReference>
<dbReference type="EC" id="2.3.2.27" evidence="4"/>
<organism evidence="18 19">
    <name type="scientific">Pyxicephalus adspersus</name>
    <name type="common">African bullfrog</name>
    <dbReference type="NCBI Taxonomy" id="30357"/>
    <lineage>
        <taxon>Eukaryota</taxon>
        <taxon>Metazoa</taxon>
        <taxon>Chordata</taxon>
        <taxon>Craniata</taxon>
        <taxon>Vertebrata</taxon>
        <taxon>Euteleostomi</taxon>
        <taxon>Amphibia</taxon>
        <taxon>Batrachia</taxon>
        <taxon>Anura</taxon>
        <taxon>Neobatrachia</taxon>
        <taxon>Ranoidea</taxon>
        <taxon>Pyxicephalidae</taxon>
        <taxon>Pyxicephalinae</taxon>
        <taxon>Pyxicephalus</taxon>
    </lineage>
</organism>
<dbReference type="InterPro" id="IPR001452">
    <property type="entry name" value="SH3_domain"/>
</dbReference>
<feature type="compositionally biased region" description="Polar residues" evidence="15">
    <location>
        <begin position="524"/>
        <end position="545"/>
    </location>
</feature>
<dbReference type="InterPro" id="IPR001841">
    <property type="entry name" value="Znf_RING"/>
</dbReference>
<dbReference type="InterPro" id="IPR050384">
    <property type="entry name" value="Endophilin_SH3RF"/>
</dbReference>
<dbReference type="PROSITE" id="PS50089">
    <property type="entry name" value="ZF_RING_2"/>
    <property type="match status" value="1"/>
</dbReference>
<protein>
    <recommendedName>
        <fullName evidence="4">RING-type E3 ubiquitin transferase</fullName>
        <ecNumber evidence="4">2.3.2.27</ecNumber>
    </recommendedName>
</protein>
<dbReference type="GO" id="GO:0005654">
    <property type="term" value="C:nucleoplasm"/>
    <property type="evidence" value="ECO:0007669"/>
    <property type="project" value="TreeGrafter"/>
</dbReference>
<evidence type="ECO:0000256" key="15">
    <source>
        <dbReference type="SAM" id="MobiDB-lite"/>
    </source>
</evidence>
<comment type="similarity">
    <text evidence="3">Belongs to the SH3RF family.</text>
</comment>
<dbReference type="CDD" id="cd16749">
    <property type="entry name" value="RING-HC_SH3RF2"/>
    <property type="match status" value="1"/>
</dbReference>
<feature type="domain" description="SH3" evidence="16">
    <location>
        <begin position="187"/>
        <end position="252"/>
    </location>
</feature>
<keyword evidence="6" id="KW-0808">Transferase</keyword>
<dbReference type="GO" id="GO:0043066">
    <property type="term" value="P:negative regulation of apoptotic process"/>
    <property type="evidence" value="ECO:0007669"/>
    <property type="project" value="TreeGrafter"/>
</dbReference>
<evidence type="ECO:0000256" key="13">
    <source>
        <dbReference type="PROSITE-ProRule" id="PRU00175"/>
    </source>
</evidence>
<dbReference type="GO" id="GO:0032436">
    <property type="term" value="P:positive regulation of proteasomal ubiquitin-dependent protein catabolic process"/>
    <property type="evidence" value="ECO:0007669"/>
    <property type="project" value="TreeGrafter"/>
</dbReference>
<dbReference type="GO" id="GO:0061630">
    <property type="term" value="F:ubiquitin protein ligase activity"/>
    <property type="evidence" value="ECO:0007669"/>
    <property type="project" value="UniProtKB-EC"/>
</dbReference>
<evidence type="ECO:0000256" key="11">
    <source>
        <dbReference type="ARBA" id="ARBA00022833"/>
    </source>
</evidence>
<dbReference type="SUPFAM" id="SSF50044">
    <property type="entry name" value="SH3-domain"/>
    <property type="match status" value="3"/>
</dbReference>
<evidence type="ECO:0000256" key="12">
    <source>
        <dbReference type="ARBA" id="ARBA00022843"/>
    </source>
</evidence>
<gene>
    <name evidence="18" type="ORF">GDO54_006764</name>
</gene>
<dbReference type="Pfam" id="PF00018">
    <property type="entry name" value="SH3_1"/>
    <property type="match status" value="1"/>
</dbReference>
<dbReference type="Pfam" id="PF07653">
    <property type="entry name" value="SH3_2"/>
    <property type="match status" value="1"/>
</dbReference>
<evidence type="ECO:0000313" key="18">
    <source>
        <dbReference type="EMBL" id="DBA30828.1"/>
    </source>
</evidence>
<dbReference type="PANTHER" id="PTHR14167:SF60">
    <property type="entry name" value="E3 UBIQUITIN-PROTEIN LIGASE SH3RF2"/>
    <property type="match status" value="1"/>
</dbReference>
<keyword evidence="8" id="KW-0677">Repeat</keyword>
<keyword evidence="11" id="KW-0862">Zinc</keyword>
<keyword evidence="19" id="KW-1185">Reference proteome</keyword>
<dbReference type="InterPro" id="IPR013083">
    <property type="entry name" value="Znf_RING/FYVE/PHD"/>
</dbReference>
<dbReference type="Gene3D" id="3.30.40.10">
    <property type="entry name" value="Zinc/RING finger domain, C3HC4 (zinc finger)"/>
    <property type="match status" value="1"/>
</dbReference>
<feature type="domain" description="RING-type" evidence="17">
    <location>
        <begin position="12"/>
        <end position="53"/>
    </location>
</feature>
<dbReference type="Proteomes" id="UP001181693">
    <property type="component" value="Unassembled WGS sequence"/>
</dbReference>
<dbReference type="Pfam" id="PF14604">
    <property type="entry name" value="SH3_9"/>
    <property type="match status" value="1"/>
</dbReference>
<comment type="catalytic activity">
    <reaction evidence="1">
        <text>S-ubiquitinyl-[E2 ubiquitin-conjugating enzyme]-L-cysteine + [acceptor protein]-L-lysine = [E2 ubiquitin-conjugating enzyme]-L-cysteine + N(6)-ubiquitinyl-[acceptor protein]-L-lysine.</text>
        <dbReference type="EC" id="2.3.2.27"/>
    </reaction>
</comment>
<dbReference type="Pfam" id="PF13923">
    <property type="entry name" value="zf-C3HC4_2"/>
    <property type="match status" value="1"/>
</dbReference>
<dbReference type="FunFam" id="2.30.30.40:FF:000063">
    <property type="entry name" value="Putative E3 ubiquitin-protein ligase SH3RF1"/>
    <property type="match status" value="1"/>
</dbReference>
<evidence type="ECO:0000259" key="16">
    <source>
        <dbReference type="PROSITE" id="PS50002"/>
    </source>
</evidence>
<dbReference type="SUPFAM" id="SSF57850">
    <property type="entry name" value="RING/U-box"/>
    <property type="match status" value="1"/>
</dbReference>
<dbReference type="GO" id="GO:0046330">
    <property type="term" value="P:positive regulation of JNK cascade"/>
    <property type="evidence" value="ECO:0007669"/>
    <property type="project" value="TreeGrafter"/>
</dbReference>
<dbReference type="AlphaFoldDB" id="A0AAV3AYK9"/>
<evidence type="ECO:0000256" key="10">
    <source>
        <dbReference type="ARBA" id="ARBA00022786"/>
    </source>
</evidence>
<feature type="compositionally biased region" description="Polar residues" evidence="15">
    <location>
        <begin position="280"/>
        <end position="291"/>
    </location>
</feature>
<keyword evidence="9 13" id="KW-0863">Zinc-finger</keyword>